<accession>A0A6I4IBJ7</accession>
<keyword evidence="3" id="KW-1185">Reference proteome</keyword>
<dbReference type="RefSeq" id="WP_157542883.1">
    <property type="nucleotide sequence ID" value="NZ_WQLA01000006.1"/>
</dbReference>
<evidence type="ECO:0000256" key="1">
    <source>
        <dbReference type="SAM" id="MobiDB-lite"/>
    </source>
</evidence>
<proteinExistence type="predicted"/>
<organism evidence="2 3">
    <name type="scientific">Mucilaginibacter aquatilis</name>
    <dbReference type="NCBI Taxonomy" id="1517760"/>
    <lineage>
        <taxon>Bacteria</taxon>
        <taxon>Pseudomonadati</taxon>
        <taxon>Bacteroidota</taxon>
        <taxon>Sphingobacteriia</taxon>
        <taxon>Sphingobacteriales</taxon>
        <taxon>Sphingobacteriaceae</taxon>
        <taxon>Mucilaginibacter</taxon>
    </lineage>
</organism>
<evidence type="ECO:0000313" key="3">
    <source>
        <dbReference type="Proteomes" id="UP000434850"/>
    </source>
</evidence>
<protein>
    <submittedName>
        <fullName evidence="2">Uncharacterized protein</fullName>
    </submittedName>
</protein>
<feature type="compositionally biased region" description="Polar residues" evidence="1">
    <location>
        <begin position="1"/>
        <end position="11"/>
    </location>
</feature>
<dbReference type="AlphaFoldDB" id="A0A6I4IBJ7"/>
<reference evidence="2 3" key="1">
    <citation type="submission" date="2019-12" db="EMBL/GenBank/DDBJ databases">
        <title>Mucilaginibacter sp. HME9299 genome sequencing and assembly.</title>
        <authorList>
            <person name="Kang H."/>
            <person name="Kim H."/>
            <person name="Joh K."/>
        </authorList>
    </citation>
    <scope>NUCLEOTIDE SEQUENCE [LARGE SCALE GENOMIC DNA]</scope>
    <source>
        <strain evidence="2 3">HME9299</strain>
    </source>
</reference>
<feature type="compositionally biased region" description="Low complexity" evidence="1">
    <location>
        <begin position="50"/>
        <end position="61"/>
    </location>
</feature>
<gene>
    <name evidence="2" type="ORF">GO816_15660</name>
</gene>
<comment type="caution">
    <text evidence="2">The sequence shown here is derived from an EMBL/GenBank/DDBJ whole genome shotgun (WGS) entry which is preliminary data.</text>
</comment>
<feature type="compositionally biased region" description="Basic and acidic residues" evidence="1">
    <location>
        <begin position="87"/>
        <end position="98"/>
    </location>
</feature>
<dbReference type="EMBL" id="WQLA01000006">
    <property type="protein sequence ID" value="MVN92575.1"/>
    <property type="molecule type" value="Genomic_DNA"/>
</dbReference>
<evidence type="ECO:0000313" key="2">
    <source>
        <dbReference type="EMBL" id="MVN92575.1"/>
    </source>
</evidence>
<feature type="region of interest" description="Disordered" evidence="1">
    <location>
        <begin position="1"/>
        <end position="98"/>
    </location>
</feature>
<name>A0A6I4IBJ7_9SPHI</name>
<dbReference type="Proteomes" id="UP000434850">
    <property type="component" value="Unassembled WGS sequence"/>
</dbReference>
<sequence length="98" mass="10724">MAQWNENNDPANQDDYPETNLGNMQEDDSEDAAKFNSVEQEQAVDERIASENNVDVSVNNEPAGDSADINNNIGEELGGITNLSLDQLKKEGDPEGDR</sequence>